<evidence type="ECO:0000313" key="9">
    <source>
        <dbReference type="Proteomes" id="UP001597295"/>
    </source>
</evidence>
<feature type="transmembrane region" description="Helical" evidence="7">
    <location>
        <begin position="376"/>
        <end position="398"/>
    </location>
</feature>
<dbReference type="RefSeq" id="WP_379879053.1">
    <property type="nucleotide sequence ID" value="NZ_JBHUIP010000016.1"/>
</dbReference>
<feature type="transmembrane region" description="Helical" evidence="7">
    <location>
        <begin position="230"/>
        <end position="252"/>
    </location>
</feature>
<keyword evidence="5 7" id="KW-1133">Transmembrane helix</keyword>
<feature type="transmembrane region" description="Helical" evidence="7">
    <location>
        <begin position="6"/>
        <end position="24"/>
    </location>
</feature>
<feature type="transmembrane region" description="Helical" evidence="7">
    <location>
        <begin position="281"/>
        <end position="301"/>
    </location>
</feature>
<feature type="transmembrane region" description="Helical" evidence="7">
    <location>
        <begin position="410"/>
        <end position="428"/>
    </location>
</feature>
<feature type="transmembrane region" description="Helical" evidence="7">
    <location>
        <begin position="155"/>
        <end position="172"/>
    </location>
</feature>
<evidence type="ECO:0000256" key="3">
    <source>
        <dbReference type="ARBA" id="ARBA00022679"/>
    </source>
</evidence>
<comment type="subcellular location">
    <subcellularLocation>
        <location evidence="1">Cell membrane</location>
        <topology evidence="1">Multi-pass membrane protein</topology>
    </subcellularLocation>
</comment>
<evidence type="ECO:0000256" key="6">
    <source>
        <dbReference type="ARBA" id="ARBA00023136"/>
    </source>
</evidence>
<feature type="transmembrane region" description="Helical" evidence="7">
    <location>
        <begin position="471"/>
        <end position="488"/>
    </location>
</feature>
<evidence type="ECO:0000313" key="8">
    <source>
        <dbReference type="EMBL" id="MFD2265574.1"/>
    </source>
</evidence>
<gene>
    <name evidence="8" type="ORF">ACFSM5_21910</name>
</gene>
<feature type="transmembrane region" description="Helical" evidence="7">
    <location>
        <begin position="307"/>
        <end position="332"/>
    </location>
</feature>
<sequence length="540" mass="57687">MFLVFILIVAILLTICAMPALIRVAPRLGLIDQPDARKVHAIPVPRCGGIGLAIGALAPLLIWGERDPFLIGLLAGMGIILLFGIWDDIVTLDFRWKFFGQILAIMPVMATGTVLTHLPLLGEATPMWLAMGVTFILLLGVTNAVNLFDGLDGMAGGCALLSLAAIAVIAFIGGNTQVPMLCLAIIGGIIGFLRFNTWPAIIFMGDAGSQLLGFATAVLSIRLVTDANTAVSPAIVGLLLGLPILDTLMVMIQRKLEGRSMFAPDKSHIHHKFLRIGLHHYETVSIVYLVQAAMVGGAILLRYEADITILSLHLLLAAIIVGPLTIAVYKGWQVRIPAEQRVERRNPSLRRLGWLPNVSANILMVLAATAMTAGSILVPASVVSPFSLTLAAVVPLSLWAQTLAPWPRRLISTLAAFLAGGFAAYAVPAAIQDQPALRTLLWATMTAVIPLLVLAIRVTRRDVFRVTPQDVLIGAIVLVAPNLIPATLMPIHAAQSLMLGVLLFYACEFVLSRPGKSARMLAILLSSLLTLLAVRGLLAV</sequence>
<feature type="transmembrane region" description="Helical" evidence="7">
    <location>
        <begin position="518"/>
        <end position="538"/>
    </location>
</feature>
<keyword evidence="6 7" id="KW-0472">Membrane</keyword>
<evidence type="ECO:0000256" key="5">
    <source>
        <dbReference type="ARBA" id="ARBA00022989"/>
    </source>
</evidence>
<dbReference type="Proteomes" id="UP001597295">
    <property type="component" value="Unassembled WGS sequence"/>
</dbReference>
<evidence type="ECO:0000256" key="1">
    <source>
        <dbReference type="ARBA" id="ARBA00004651"/>
    </source>
</evidence>
<feature type="transmembrane region" description="Helical" evidence="7">
    <location>
        <begin position="178"/>
        <end position="195"/>
    </location>
</feature>
<feature type="transmembrane region" description="Helical" evidence="7">
    <location>
        <begin position="69"/>
        <end position="86"/>
    </location>
</feature>
<reference evidence="9" key="1">
    <citation type="journal article" date="2019" name="Int. J. Syst. Evol. Microbiol.">
        <title>The Global Catalogue of Microorganisms (GCM) 10K type strain sequencing project: providing services to taxonomists for standard genome sequencing and annotation.</title>
        <authorList>
            <consortium name="The Broad Institute Genomics Platform"/>
            <consortium name="The Broad Institute Genome Sequencing Center for Infectious Disease"/>
            <person name="Wu L."/>
            <person name="Ma J."/>
        </authorList>
    </citation>
    <scope>NUCLEOTIDE SEQUENCE [LARGE SCALE GENOMIC DNA]</scope>
    <source>
        <strain evidence="9">CGMCC 1.19062</strain>
    </source>
</reference>
<dbReference type="CDD" id="cd06853">
    <property type="entry name" value="GT_WecA_like"/>
    <property type="match status" value="1"/>
</dbReference>
<feature type="transmembrane region" description="Helical" evidence="7">
    <location>
        <begin position="44"/>
        <end position="63"/>
    </location>
</feature>
<feature type="transmembrane region" description="Helical" evidence="7">
    <location>
        <begin position="440"/>
        <end position="459"/>
    </location>
</feature>
<keyword evidence="3" id="KW-0808">Transferase</keyword>
<dbReference type="Pfam" id="PF00953">
    <property type="entry name" value="Glycos_transf_4"/>
    <property type="match status" value="1"/>
</dbReference>
<keyword evidence="9" id="KW-1185">Reference proteome</keyword>
<name>A0ABW5E0J0_9PROT</name>
<feature type="transmembrane region" description="Helical" evidence="7">
    <location>
        <begin position="98"/>
        <end position="121"/>
    </location>
</feature>
<evidence type="ECO:0000256" key="2">
    <source>
        <dbReference type="ARBA" id="ARBA00022475"/>
    </source>
</evidence>
<comment type="caution">
    <text evidence="8">The sequence shown here is derived from an EMBL/GenBank/DDBJ whole genome shotgun (WGS) entry which is preliminary data.</text>
</comment>
<evidence type="ECO:0000256" key="7">
    <source>
        <dbReference type="SAM" id="Phobius"/>
    </source>
</evidence>
<dbReference type="InterPro" id="IPR000715">
    <property type="entry name" value="Glycosyl_transferase_4"/>
</dbReference>
<feature type="transmembrane region" description="Helical" evidence="7">
    <location>
        <begin position="127"/>
        <end position="148"/>
    </location>
</feature>
<evidence type="ECO:0000256" key="4">
    <source>
        <dbReference type="ARBA" id="ARBA00022692"/>
    </source>
</evidence>
<proteinExistence type="predicted"/>
<keyword evidence="4 7" id="KW-0812">Transmembrane</keyword>
<dbReference type="PANTHER" id="PTHR22926:SF3">
    <property type="entry name" value="UNDECAPRENYL-PHOSPHATE ALPHA-N-ACETYLGLUCOSAMINYL 1-PHOSPHATE TRANSFERASE"/>
    <property type="match status" value="1"/>
</dbReference>
<accession>A0ABW5E0J0</accession>
<protein>
    <submittedName>
        <fullName evidence="8">Glycosyltransferase family 4 protein</fullName>
    </submittedName>
</protein>
<keyword evidence="2" id="KW-1003">Cell membrane</keyword>
<dbReference type="PANTHER" id="PTHR22926">
    <property type="entry name" value="PHOSPHO-N-ACETYLMURAMOYL-PENTAPEPTIDE-TRANSFERASE"/>
    <property type="match status" value="1"/>
</dbReference>
<organism evidence="8 9">
    <name type="scientific">Lacibacterium aquatile</name>
    <dbReference type="NCBI Taxonomy" id="1168082"/>
    <lineage>
        <taxon>Bacteria</taxon>
        <taxon>Pseudomonadati</taxon>
        <taxon>Pseudomonadota</taxon>
        <taxon>Alphaproteobacteria</taxon>
        <taxon>Rhodospirillales</taxon>
        <taxon>Rhodospirillaceae</taxon>
    </lineage>
</organism>
<feature type="transmembrane region" description="Helical" evidence="7">
    <location>
        <begin position="352"/>
        <end position="370"/>
    </location>
</feature>
<dbReference type="EMBL" id="JBHUIP010000016">
    <property type="protein sequence ID" value="MFD2265574.1"/>
    <property type="molecule type" value="Genomic_DNA"/>
</dbReference>